<feature type="binding site" evidence="10">
    <location>
        <begin position="481"/>
        <end position="485"/>
    </location>
    <ligand>
        <name>GTP</name>
        <dbReference type="ChEBI" id="CHEBI:37565"/>
    </ligand>
</feature>
<dbReference type="InterPro" id="IPR000178">
    <property type="entry name" value="TF_IF2_bacterial-like"/>
</dbReference>
<dbReference type="Pfam" id="PF00009">
    <property type="entry name" value="GTP_EFTU"/>
    <property type="match status" value="1"/>
</dbReference>
<feature type="compositionally biased region" description="Basic and acidic residues" evidence="12">
    <location>
        <begin position="136"/>
        <end position="160"/>
    </location>
</feature>
<dbReference type="Gene3D" id="2.40.30.10">
    <property type="entry name" value="Translation factors"/>
    <property type="match status" value="2"/>
</dbReference>
<dbReference type="InterPro" id="IPR006847">
    <property type="entry name" value="IF2_N"/>
</dbReference>
<dbReference type="InterPro" id="IPR009000">
    <property type="entry name" value="Transl_B-barrel_sf"/>
</dbReference>
<dbReference type="Gene3D" id="3.40.50.300">
    <property type="entry name" value="P-loop containing nucleotide triphosphate hydrolases"/>
    <property type="match status" value="1"/>
</dbReference>
<comment type="similarity">
    <text evidence="2 10 11">Belongs to the TRAFAC class translation factor GTPase superfamily. Classic translation factor GTPase family. IF-2 subfamily.</text>
</comment>
<dbReference type="Gene3D" id="3.40.50.10050">
    <property type="entry name" value="Translation initiation factor IF- 2, domain 3"/>
    <property type="match status" value="1"/>
</dbReference>
<dbReference type="CDD" id="cd03702">
    <property type="entry name" value="IF2_mtIF2_II"/>
    <property type="match status" value="1"/>
</dbReference>
<feature type="binding site" evidence="10">
    <location>
        <begin position="535"/>
        <end position="538"/>
    </location>
    <ligand>
        <name>GTP</name>
        <dbReference type="ChEBI" id="CHEBI:37565"/>
    </ligand>
</feature>
<gene>
    <name evidence="10 14" type="primary">infB</name>
    <name evidence="14" type="ORF">Enr17x_13230</name>
</gene>
<name>A0A518I878_9PLAN</name>
<evidence type="ECO:0000256" key="2">
    <source>
        <dbReference type="ARBA" id="ARBA00007733"/>
    </source>
</evidence>
<dbReference type="SUPFAM" id="SSF52540">
    <property type="entry name" value="P-loop containing nucleoside triphosphate hydrolases"/>
    <property type="match status" value="1"/>
</dbReference>
<evidence type="ECO:0000256" key="12">
    <source>
        <dbReference type="SAM" id="MobiDB-lite"/>
    </source>
</evidence>
<evidence type="ECO:0000256" key="7">
    <source>
        <dbReference type="ARBA" id="ARBA00022917"/>
    </source>
</evidence>
<dbReference type="AlphaFoldDB" id="A0A518I878"/>
<dbReference type="InterPro" id="IPR000795">
    <property type="entry name" value="T_Tr_GTP-bd_dom"/>
</dbReference>
<dbReference type="Pfam" id="PF11987">
    <property type="entry name" value="IF-2"/>
    <property type="match status" value="1"/>
</dbReference>
<keyword evidence="4 10" id="KW-0963">Cytoplasm</keyword>
<dbReference type="InterPro" id="IPR023115">
    <property type="entry name" value="TIF_IF2_dom3"/>
</dbReference>
<dbReference type="Pfam" id="PF04760">
    <property type="entry name" value="IF2_N"/>
    <property type="match status" value="2"/>
</dbReference>
<feature type="compositionally biased region" description="Basic residues" evidence="12">
    <location>
        <begin position="323"/>
        <end position="332"/>
    </location>
</feature>
<dbReference type="FunFam" id="2.40.30.10:FF:000008">
    <property type="entry name" value="Translation initiation factor IF-2"/>
    <property type="match status" value="1"/>
</dbReference>
<feature type="compositionally biased region" description="Acidic residues" evidence="12">
    <location>
        <begin position="101"/>
        <end position="110"/>
    </location>
</feature>
<dbReference type="Proteomes" id="UP000318313">
    <property type="component" value="Chromosome"/>
</dbReference>
<dbReference type="PANTHER" id="PTHR43381:SF5">
    <property type="entry name" value="TR-TYPE G DOMAIN-CONTAINING PROTEIN"/>
    <property type="match status" value="1"/>
</dbReference>
<feature type="region of interest" description="G-domain" evidence="10">
    <location>
        <begin position="429"/>
        <end position="577"/>
    </location>
</feature>
<dbReference type="PROSITE" id="PS51722">
    <property type="entry name" value="G_TR_2"/>
    <property type="match status" value="1"/>
</dbReference>
<dbReference type="RefSeq" id="WP_145306936.1">
    <property type="nucleotide sequence ID" value="NZ_CP037452.1"/>
</dbReference>
<dbReference type="InterPro" id="IPR005225">
    <property type="entry name" value="Small_GTP-bd"/>
</dbReference>
<evidence type="ECO:0000256" key="10">
    <source>
        <dbReference type="HAMAP-Rule" id="MF_00100"/>
    </source>
</evidence>
<feature type="compositionally biased region" description="Acidic residues" evidence="12">
    <location>
        <begin position="161"/>
        <end position="171"/>
    </location>
</feature>
<evidence type="ECO:0000313" key="14">
    <source>
        <dbReference type="EMBL" id="QDV49306.1"/>
    </source>
</evidence>
<dbReference type="InterPro" id="IPR053905">
    <property type="entry name" value="EF-G-like_DII"/>
</dbReference>
<dbReference type="FunFam" id="3.40.50.300:FF:000019">
    <property type="entry name" value="Translation initiation factor IF-2"/>
    <property type="match status" value="1"/>
</dbReference>
<feature type="compositionally biased region" description="Low complexity" evidence="12">
    <location>
        <begin position="199"/>
        <end position="208"/>
    </location>
</feature>
<dbReference type="GO" id="GO:0003924">
    <property type="term" value="F:GTPase activity"/>
    <property type="evidence" value="ECO:0007669"/>
    <property type="project" value="UniProtKB-UniRule"/>
</dbReference>
<protein>
    <recommendedName>
        <fullName evidence="3 10">Translation initiation factor IF-2</fullName>
    </recommendedName>
</protein>
<evidence type="ECO:0000256" key="5">
    <source>
        <dbReference type="ARBA" id="ARBA00022540"/>
    </source>
</evidence>
<dbReference type="CDD" id="cd01887">
    <property type="entry name" value="IF2_eIF5B"/>
    <property type="match status" value="1"/>
</dbReference>
<feature type="domain" description="Tr-type G" evidence="13">
    <location>
        <begin position="426"/>
        <end position="595"/>
    </location>
</feature>
<sequence>MKIRIFALAKELGMDSKVLIDECNQAGVKLKNSALASITPEERDIVIAYLNKKDQPSEGAAEPADQATLVPQREPKKMRTIKAMTSRAQTSRSAPPKPSSESEESSEPEEGSAGVAVEQEDEAESDAVTAESAPPAEEKTEAPAEPVESRSDLLKRKSAEQPEEVEKDESDQVLSRDDYVPAGGSMKSSSMREMKPRGSTRSGKQQSKSKTKSALPSVAAPPAYKQPVIPKPKKKEEKAQKPEVRLTADILEQKSPLAAHLAQHTEQKKKDKDKDCESPDDDSKGRRGSLSLVEARKQRREQRKEGRRVFAPDGTEQQDVVGRRPRRSKRKHDTGPIVHKTEAEVEVPMTVRSLSEAMGRPAKAIMSILFKEFGEMVTINQIIEEETALAVALELGVDLTFKRQKGAQETVTEIVEMEDAPEDLVTRPPIITVLGHVDHGKTTLVDSLRNSKVVEGEAGGITQHIAAYQIDYNGHKLTFVDTPGHAAFSEMRSRGANVTDMVVLVVAADDGVMPQTAESISHVKASGVPMVVAMNKIDLPDVNEQKVLQDLTAQNVLPSEWGGETDVVRVSALKGTGLDDLLETLLLTAELHELKANPNRPAVGVCLEGFRDEGRGSVAWLIVQKGTLRIGDAVICGKSYGYIRAMYDDMDQQIEEAPPAMPVKVTGLDTVPGAGDHFVVVDDIDQARALAEERRHEGRADVLSRHSGGPRTLEDILGSAREGAIQDLPLIIKADTPGSLEAIRSEIGKFEHPEVRVKILHEGIGGVNESDVYLASASNAIIIAFHVVAEDRAQNLASQEDVEIRRYSIIYEVVDDIRQSLEGLLRPELVQEQTGRALVLQTFSISRFGKIAGCRVLNGTINRNDRVHLIRDQKILNQYPIASLKREKDDVKEVREGMECGILLSGFNDIKEGDLLEAFRINEVKRTLDSKSS</sequence>
<accession>A0A518I878</accession>
<proteinExistence type="inferred from homology"/>
<dbReference type="NCBIfam" id="TIGR00487">
    <property type="entry name" value="IF-2"/>
    <property type="match status" value="1"/>
</dbReference>
<comment type="subcellular location">
    <subcellularLocation>
        <location evidence="1 10">Cytoplasm</location>
    </subcellularLocation>
</comment>
<dbReference type="SUPFAM" id="SSF50447">
    <property type="entry name" value="Translation proteins"/>
    <property type="match status" value="2"/>
</dbReference>
<dbReference type="NCBIfam" id="TIGR00231">
    <property type="entry name" value="small_GTP"/>
    <property type="match status" value="1"/>
</dbReference>
<dbReference type="GO" id="GO:0005829">
    <property type="term" value="C:cytosol"/>
    <property type="evidence" value="ECO:0007669"/>
    <property type="project" value="TreeGrafter"/>
</dbReference>
<dbReference type="PANTHER" id="PTHR43381">
    <property type="entry name" value="TRANSLATION INITIATION FACTOR IF-2-RELATED"/>
    <property type="match status" value="1"/>
</dbReference>
<evidence type="ECO:0000256" key="6">
    <source>
        <dbReference type="ARBA" id="ARBA00022741"/>
    </source>
</evidence>
<evidence type="ECO:0000256" key="8">
    <source>
        <dbReference type="ARBA" id="ARBA00023134"/>
    </source>
</evidence>
<dbReference type="FunFam" id="2.40.30.10:FF:000054">
    <property type="entry name" value="Translation initiation factor IF-2"/>
    <property type="match status" value="1"/>
</dbReference>
<dbReference type="GO" id="GO:0005525">
    <property type="term" value="F:GTP binding"/>
    <property type="evidence" value="ECO:0007669"/>
    <property type="project" value="UniProtKB-KW"/>
</dbReference>
<dbReference type="KEGG" id="gfm:Enr17x_13230"/>
<evidence type="ECO:0000259" key="13">
    <source>
        <dbReference type="PROSITE" id="PS51722"/>
    </source>
</evidence>
<keyword evidence="7 10" id="KW-0648">Protein biosynthesis</keyword>
<dbReference type="HAMAP" id="MF_00100_B">
    <property type="entry name" value="IF_2_B"/>
    <property type="match status" value="1"/>
</dbReference>
<evidence type="ECO:0000256" key="11">
    <source>
        <dbReference type="RuleBase" id="RU000644"/>
    </source>
</evidence>
<dbReference type="FunFam" id="3.40.50.10050:FF:000001">
    <property type="entry name" value="Translation initiation factor IF-2"/>
    <property type="match status" value="1"/>
</dbReference>
<feature type="binding site" evidence="10">
    <location>
        <begin position="435"/>
        <end position="442"/>
    </location>
    <ligand>
        <name>GTP</name>
        <dbReference type="ChEBI" id="CHEBI:37565"/>
    </ligand>
</feature>
<keyword evidence="5 10" id="KW-0396">Initiation factor</keyword>
<organism evidence="14 15">
    <name type="scientific">Gimesia fumaroli</name>
    <dbReference type="NCBI Taxonomy" id="2527976"/>
    <lineage>
        <taxon>Bacteria</taxon>
        <taxon>Pseudomonadati</taxon>
        <taxon>Planctomycetota</taxon>
        <taxon>Planctomycetia</taxon>
        <taxon>Planctomycetales</taxon>
        <taxon>Planctomycetaceae</taxon>
        <taxon>Gimesia</taxon>
    </lineage>
</organism>
<evidence type="ECO:0000256" key="9">
    <source>
        <dbReference type="ARBA" id="ARBA00025162"/>
    </source>
</evidence>
<feature type="region of interest" description="Disordered" evidence="12">
    <location>
        <begin position="53"/>
        <end position="336"/>
    </location>
</feature>
<dbReference type="SUPFAM" id="SSF52156">
    <property type="entry name" value="Initiation factor IF2/eIF5b, domain 3"/>
    <property type="match status" value="1"/>
</dbReference>
<dbReference type="InterPro" id="IPR044145">
    <property type="entry name" value="IF2_II"/>
</dbReference>
<feature type="compositionally biased region" description="Basic and acidic residues" evidence="12">
    <location>
        <begin position="234"/>
        <end position="246"/>
    </location>
</feature>
<dbReference type="Gene3D" id="1.10.10.2480">
    <property type="match status" value="1"/>
</dbReference>
<reference evidence="14 15" key="1">
    <citation type="submission" date="2019-03" db="EMBL/GenBank/DDBJ databases">
        <title>Deep-cultivation of Planctomycetes and their phenomic and genomic characterization uncovers novel biology.</title>
        <authorList>
            <person name="Wiegand S."/>
            <person name="Jogler M."/>
            <person name="Boedeker C."/>
            <person name="Pinto D."/>
            <person name="Vollmers J."/>
            <person name="Rivas-Marin E."/>
            <person name="Kohn T."/>
            <person name="Peeters S.H."/>
            <person name="Heuer A."/>
            <person name="Rast P."/>
            <person name="Oberbeckmann S."/>
            <person name="Bunk B."/>
            <person name="Jeske O."/>
            <person name="Meyerdierks A."/>
            <person name="Storesund J.E."/>
            <person name="Kallscheuer N."/>
            <person name="Luecker S."/>
            <person name="Lage O.M."/>
            <person name="Pohl T."/>
            <person name="Merkel B.J."/>
            <person name="Hornburger P."/>
            <person name="Mueller R.-W."/>
            <person name="Bruemmer F."/>
            <person name="Labrenz M."/>
            <person name="Spormann A.M."/>
            <person name="Op den Camp H."/>
            <person name="Overmann J."/>
            <person name="Amann R."/>
            <person name="Jetten M.S.M."/>
            <person name="Mascher T."/>
            <person name="Medema M.H."/>
            <person name="Devos D.P."/>
            <person name="Kaster A.-K."/>
            <person name="Ovreas L."/>
            <person name="Rohde M."/>
            <person name="Galperin M.Y."/>
            <person name="Jogler C."/>
        </authorList>
    </citation>
    <scope>NUCLEOTIDE SEQUENCE [LARGE SCALE GENOMIC DNA]</scope>
    <source>
        <strain evidence="14 15">Enr17</strain>
    </source>
</reference>
<dbReference type="GO" id="GO:0003743">
    <property type="term" value="F:translation initiation factor activity"/>
    <property type="evidence" value="ECO:0007669"/>
    <property type="project" value="UniProtKB-UniRule"/>
</dbReference>
<keyword evidence="8 10" id="KW-0342">GTP-binding</keyword>
<dbReference type="Pfam" id="PF03144">
    <property type="entry name" value="GTP_EFTU_D2"/>
    <property type="match status" value="1"/>
</dbReference>
<dbReference type="InterPro" id="IPR036925">
    <property type="entry name" value="TIF_IF2_dom3_sf"/>
</dbReference>
<evidence type="ECO:0000256" key="4">
    <source>
        <dbReference type="ARBA" id="ARBA00022490"/>
    </source>
</evidence>
<dbReference type="Pfam" id="PF22042">
    <property type="entry name" value="EF-G_D2"/>
    <property type="match status" value="1"/>
</dbReference>
<dbReference type="InterPro" id="IPR027417">
    <property type="entry name" value="P-loop_NTPase"/>
</dbReference>
<evidence type="ECO:0000256" key="3">
    <source>
        <dbReference type="ARBA" id="ARBA00020675"/>
    </source>
</evidence>
<evidence type="ECO:0000256" key="1">
    <source>
        <dbReference type="ARBA" id="ARBA00004496"/>
    </source>
</evidence>
<comment type="function">
    <text evidence="9 10 11">One of the essential components for the initiation of protein synthesis. Protects formylmethionyl-tRNA from spontaneous hydrolysis and promotes its binding to the 30S ribosomal subunits. Also involved in the hydrolysis of GTP during the formation of the 70S ribosomal complex.</text>
</comment>
<dbReference type="EMBL" id="CP037452">
    <property type="protein sequence ID" value="QDV49306.1"/>
    <property type="molecule type" value="Genomic_DNA"/>
</dbReference>
<evidence type="ECO:0000313" key="15">
    <source>
        <dbReference type="Proteomes" id="UP000318313"/>
    </source>
</evidence>
<dbReference type="OrthoDB" id="9811804at2"/>
<keyword evidence="15" id="KW-1185">Reference proteome</keyword>
<dbReference type="InterPro" id="IPR004161">
    <property type="entry name" value="EFTu-like_2"/>
</dbReference>
<keyword evidence="6 10" id="KW-0547">Nucleotide-binding</keyword>
<dbReference type="CDD" id="cd03692">
    <property type="entry name" value="mtIF2_IVc"/>
    <property type="match status" value="1"/>
</dbReference>
<feature type="compositionally biased region" description="Basic and acidic residues" evidence="12">
    <location>
        <begin position="263"/>
        <end position="285"/>
    </location>
</feature>
<dbReference type="InterPro" id="IPR015760">
    <property type="entry name" value="TIF_IF2"/>
</dbReference>